<dbReference type="PANTHER" id="PTHR22916:SF3">
    <property type="entry name" value="UDP-GLCNAC:BETAGAL BETA-1,3-N-ACETYLGLUCOSAMINYLTRANSFERASE-LIKE PROTEIN 1"/>
    <property type="match status" value="1"/>
</dbReference>
<accession>A0ABT7SVB7</accession>
<sequence>MSDSVEIQILMPVYNAGEHLDAAIQSIVDQSLRDWQLLILDDGSTDSSLLIAQKWQEKEPRIRVKSRENRGLVATLNELTAWSTAPLLARMDADDLSAPQRLAQQFAAIQTLSRPAAVGCWVSLFGAKQAVWHYREHDNDIRMLAFFGRCPLIHASLLADREVFEGHPFQPQYTHIEDLDFLFRLVGQSNVTLHNVQEDLYHYRQHSDSVIYQHEELRDRQYRLRFTEFLSTAGLELTDEEVKHYMDFCYNCPTRFKTVETVLNKIANAIGSDYPGYLAEAKRRLTMAKGTLMATDKVATEQVKPRALIFGAGLAGQRSLSHIQEQYDVLGFIDNDSDKHGSMIQGLPINAPETERFRHVDAVFVASEYFEQIQGELLERFGVTPSKVRNIPARMMTATTFADSGTHSGANIRILQLCCQQLEQSGLYFHIDAGTLLGLYRDNSLIPWDDDLDFAVSSAQLDELKVALAALQQELARVCRSHWDLQVLYTDQGFGNVPAGALRSFKLCCKDKQDLPSIDFFVKYADQQHSDYCLASRGIRMPAALSRQLSTQVIDGFSYPIPAQTDDYLTTHYGDWRTPDKNWNLQSLNNTTVF</sequence>
<evidence type="ECO:0000313" key="4">
    <source>
        <dbReference type="EMBL" id="MDM7860142.1"/>
    </source>
</evidence>
<keyword evidence="4" id="KW-0328">Glycosyltransferase</keyword>
<dbReference type="InterPro" id="IPR029044">
    <property type="entry name" value="Nucleotide-diphossugar_trans"/>
</dbReference>
<evidence type="ECO:0000259" key="3">
    <source>
        <dbReference type="Pfam" id="PF04991"/>
    </source>
</evidence>
<keyword evidence="5" id="KW-1185">Reference proteome</keyword>
<proteinExistence type="predicted"/>
<keyword evidence="1" id="KW-0175">Coiled coil</keyword>
<feature type="domain" description="LicD/FKTN/FKRP nucleotidyltransferase" evidence="3">
    <location>
        <begin position="424"/>
        <end position="468"/>
    </location>
</feature>
<evidence type="ECO:0000256" key="1">
    <source>
        <dbReference type="SAM" id="Coils"/>
    </source>
</evidence>
<dbReference type="EMBL" id="JAUCBP010000006">
    <property type="protein sequence ID" value="MDM7860142.1"/>
    <property type="molecule type" value="Genomic_DNA"/>
</dbReference>
<feature type="domain" description="Glycosyltransferase 2-like" evidence="2">
    <location>
        <begin position="9"/>
        <end position="137"/>
    </location>
</feature>
<dbReference type="PANTHER" id="PTHR22916">
    <property type="entry name" value="GLYCOSYLTRANSFERASE"/>
    <property type="match status" value="1"/>
</dbReference>
<organism evidence="4 5">
    <name type="scientific">Alteromonas arenosi</name>
    <dbReference type="NCBI Taxonomy" id="3055817"/>
    <lineage>
        <taxon>Bacteria</taxon>
        <taxon>Pseudomonadati</taxon>
        <taxon>Pseudomonadota</taxon>
        <taxon>Gammaproteobacteria</taxon>
        <taxon>Alteromonadales</taxon>
        <taxon>Alteromonadaceae</taxon>
        <taxon>Alteromonas/Salinimonas group</taxon>
        <taxon>Alteromonas</taxon>
    </lineage>
</organism>
<dbReference type="InterPro" id="IPR001173">
    <property type="entry name" value="Glyco_trans_2-like"/>
</dbReference>
<dbReference type="SUPFAM" id="SSF53448">
    <property type="entry name" value="Nucleotide-diphospho-sugar transferases"/>
    <property type="match status" value="1"/>
</dbReference>
<dbReference type="Pfam" id="PF00535">
    <property type="entry name" value="Glycos_transf_2"/>
    <property type="match status" value="1"/>
</dbReference>
<dbReference type="RefSeq" id="WP_289364382.1">
    <property type="nucleotide sequence ID" value="NZ_JAUCBP010000006.1"/>
</dbReference>
<reference evidence="4 5" key="1">
    <citation type="submission" date="2023-06" db="EMBL/GenBank/DDBJ databases">
        <title>Alteromonas sp. ASW11-36 isolated from intertidal sand.</title>
        <authorList>
            <person name="Li Y."/>
        </authorList>
    </citation>
    <scope>NUCLEOTIDE SEQUENCE [LARGE SCALE GENOMIC DNA]</scope>
    <source>
        <strain evidence="4 5">ASW11-36</strain>
    </source>
</reference>
<keyword evidence="4" id="KW-0808">Transferase</keyword>
<dbReference type="Gene3D" id="3.40.50.720">
    <property type="entry name" value="NAD(P)-binding Rossmann-like Domain"/>
    <property type="match status" value="1"/>
</dbReference>
<name>A0ABT7SVB7_9ALTE</name>
<dbReference type="Gene3D" id="3.90.550.10">
    <property type="entry name" value="Spore Coat Polysaccharide Biosynthesis Protein SpsA, Chain A"/>
    <property type="match status" value="1"/>
</dbReference>
<dbReference type="CDD" id="cd00761">
    <property type="entry name" value="Glyco_tranf_GTA_type"/>
    <property type="match status" value="1"/>
</dbReference>
<gene>
    <name evidence="4" type="ORF">QTP81_06000</name>
</gene>
<dbReference type="GO" id="GO:0016757">
    <property type="term" value="F:glycosyltransferase activity"/>
    <property type="evidence" value="ECO:0007669"/>
    <property type="project" value="UniProtKB-KW"/>
</dbReference>
<dbReference type="InterPro" id="IPR007074">
    <property type="entry name" value="LicD/FKTN/FKRP_NTP_transf"/>
</dbReference>
<feature type="coiled-coil region" evidence="1">
    <location>
        <begin position="454"/>
        <end position="481"/>
    </location>
</feature>
<evidence type="ECO:0000259" key="2">
    <source>
        <dbReference type="Pfam" id="PF00535"/>
    </source>
</evidence>
<dbReference type="EC" id="2.4.-.-" evidence="4"/>
<evidence type="ECO:0000313" key="5">
    <source>
        <dbReference type="Proteomes" id="UP001234343"/>
    </source>
</evidence>
<dbReference type="Pfam" id="PF04991">
    <property type="entry name" value="LicD"/>
    <property type="match status" value="1"/>
</dbReference>
<protein>
    <submittedName>
        <fullName evidence="4">Glycosyltransferase</fullName>
        <ecNumber evidence="4">2.4.-.-</ecNumber>
    </submittedName>
</protein>
<comment type="caution">
    <text evidence="4">The sequence shown here is derived from an EMBL/GenBank/DDBJ whole genome shotgun (WGS) entry which is preliminary data.</text>
</comment>
<dbReference type="Proteomes" id="UP001234343">
    <property type="component" value="Unassembled WGS sequence"/>
</dbReference>